<dbReference type="PANTHER" id="PTHR18966">
    <property type="entry name" value="IONOTROPIC GLUTAMATE RECEPTOR"/>
    <property type="match status" value="1"/>
</dbReference>
<dbReference type="Gene3D" id="3.40.190.10">
    <property type="entry name" value="Periplasmic binding protein-like II"/>
    <property type="match status" value="1"/>
</dbReference>
<keyword evidence="7" id="KW-0770">Synapse</keyword>
<keyword evidence="5 20" id="KW-0812">Transmembrane</keyword>
<comment type="similarity">
    <text evidence="2">Belongs to the glutamate-gated ion channel (TC 1.A.10.1) family.</text>
</comment>
<dbReference type="Pfam" id="PF01094">
    <property type="entry name" value="ANF_receptor"/>
    <property type="match status" value="1"/>
</dbReference>
<evidence type="ECO:0000256" key="11">
    <source>
        <dbReference type="ARBA" id="ARBA00023180"/>
    </source>
</evidence>
<evidence type="ECO:0000256" key="3">
    <source>
        <dbReference type="ARBA" id="ARBA00022448"/>
    </source>
</evidence>
<dbReference type="InterPro" id="IPR001320">
    <property type="entry name" value="Iontro_rcpt_C"/>
</dbReference>
<feature type="signal peptide" evidence="21">
    <location>
        <begin position="1"/>
        <end position="32"/>
    </location>
</feature>
<accession>A0AB39Z1K7</accession>
<feature type="binding site" evidence="16">
    <location>
        <position position="520"/>
    </location>
    <ligand>
        <name>L-glutamate</name>
        <dbReference type="ChEBI" id="CHEBI:29985"/>
    </ligand>
</feature>
<evidence type="ECO:0000256" key="18">
    <source>
        <dbReference type="PIRSR" id="PIRSR601508-3"/>
    </source>
</evidence>
<evidence type="ECO:0000313" key="25">
    <source>
        <dbReference type="RefSeq" id="XP_016926510.2"/>
    </source>
</evidence>
<keyword evidence="18" id="KW-1015">Disulfide bond</keyword>
<protein>
    <submittedName>
        <fullName evidence="25">Glutamate receptor ionotropic, kainate 2</fullName>
    </submittedName>
</protein>
<sequence length="952" mass="107945">MFCGNSRGAGMWHRIVFLCCMWSAFFVCHSQGQQINIGAFFYDDELELEKEFMAVVNAINGPESEQTLRFYPLIKRLKPEDGSVKMQEEACDLIDNGVAAIFGPSSKAASDIVALVCNNTGIPHIEFDVSDEEHQEEKPNHQLTLNLYPSQVILSKAYADIVQNFGWRKFTIVYDADDAKAAARLQDLLQLREVHNDVVRVRKFQKDDDFRVMWKSIRGERRVVLDCSPGMLVDLLNSSTEFGLTGQYNHIFLTNLETYTDHLEELSADNETFAVNITAARLLVNPDPPAYSLPDGYITQRDNIVYESNEPPRTLLHDLIHDALQLFAQSWRNASFFYPDRMVVPRITCDFAASGGRTWAMGRYLARLMKGTSGVNNSNFRTSSLQFDEDGQRITFNIEVYDPLDGIGIAIWDPRGQITQLNVDAKVQKKIIYRVATRIGPPYFVYNETARELNLTGNALYQGYAVDLIGAIAEQVGFEYVFVPVADQQYGKQDKDTKQWNGIIGEIINNDAHMGICDLTITQARKTAVDFTVPFMQLGVSILAYKTPHKEKPLDAYLEPFGGEVWIWILISVFVVTILKTIVARISKMDWENPHPCNRDPEVLENQWHIHNTGWLTVASIMTAGCDILPKSPQVRMFEATWWIFAIIIANSYTANLAAFLTSSNMEGSIGNLKDLGGQKKVKFGTIYGGSTYNLLAESNETIYRLAFNLMNNDDPSAYTKDNLEGVERVLKNRGDYMFLMETTTLEYHREQNCDLRSVGEKFGEKHYAIAVPFGAEYRSNLSVAILKLSERGTLYNMKMRWWKQTNSNCFEEPDPDATQDMNFEELRGIFYTLYAGILIAFLIGITEFLVFVQQVALEERLTFKAAFKKEIRFVLCVWNNKKPIVAGTPVSSLRTTPRRSLDKSLERTPKSSRRIVIGRSSEEMREMPQGSNSGSSSGSNNTKVKHKEARL</sequence>
<name>A0AB39Z1K7_DROSZ</name>
<dbReference type="Proteomes" id="UP001652628">
    <property type="component" value="Chromosome 2L"/>
</dbReference>
<evidence type="ECO:0000256" key="12">
    <source>
        <dbReference type="ARBA" id="ARBA00023257"/>
    </source>
</evidence>
<keyword evidence="14" id="KW-0407">Ion channel</keyword>
<evidence type="ECO:0000259" key="23">
    <source>
        <dbReference type="SMART" id="SM00918"/>
    </source>
</evidence>
<evidence type="ECO:0000256" key="15">
    <source>
        <dbReference type="ARBA" id="ARBA00034100"/>
    </source>
</evidence>
<proteinExistence type="inferred from homology"/>
<dbReference type="AlphaFoldDB" id="A0AB39Z1K7"/>
<dbReference type="CDD" id="cd13714">
    <property type="entry name" value="PBP2_iGluR_Kainate"/>
    <property type="match status" value="1"/>
</dbReference>
<keyword evidence="3" id="KW-0813">Transport</keyword>
<evidence type="ECO:0000259" key="22">
    <source>
        <dbReference type="SMART" id="SM00079"/>
    </source>
</evidence>
<dbReference type="GO" id="GO:0015276">
    <property type="term" value="F:ligand-gated monoatomic ion channel activity"/>
    <property type="evidence" value="ECO:0007669"/>
    <property type="project" value="InterPro"/>
</dbReference>
<dbReference type="SMART" id="SM00079">
    <property type="entry name" value="PBPe"/>
    <property type="match status" value="1"/>
</dbReference>
<keyword evidence="4" id="KW-1003">Cell membrane</keyword>
<keyword evidence="24" id="KW-1185">Reference proteome</keyword>
<dbReference type="PRINTS" id="PR00177">
    <property type="entry name" value="NMDARECEPTOR"/>
</dbReference>
<evidence type="ECO:0000313" key="24">
    <source>
        <dbReference type="Proteomes" id="UP001652628"/>
    </source>
</evidence>
<organism evidence="24 25">
    <name type="scientific">Drosophila suzukii</name>
    <name type="common">Spotted-wing drosophila fruit fly</name>
    <dbReference type="NCBI Taxonomy" id="28584"/>
    <lineage>
        <taxon>Eukaryota</taxon>
        <taxon>Metazoa</taxon>
        <taxon>Ecdysozoa</taxon>
        <taxon>Arthropoda</taxon>
        <taxon>Hexapoda</taxon>
        <taxon>Insecta</taxon>
        <taxon>Pterygota</taxon>
        <taxon>Neoptera</taxon>
        <taxon>Endopterygota</taxon>
        <taxon>Diptera</taxon>
        <taxon>Brachycera</taxon>
        <taxon>Muscomorpha</taxon>
        <taxon>Ephydroidea</taxon>
        <taxon>Drosophilidae</taxon>
        <taxon>Drosophila</taxon>
        <taxon>Sophophora</taxon>
    </lineage>
</organism>
<keyword evidence="21" id="KW-0732">Signal</keyword>
<keyword evidence="8" id="KW-0406">Ion transport</keyword>
<feature type="site" description="Interaction with the cone snail toxin Con-ikot-ikot" evidence="17">
    <location>
        <position position="788"/>
    </location>
</feature>
<evidence type="ECO:0000256" key="16">
    <source>
        <dbReference type="PIRSR" id="PIRSR601508-1"/>
    </source>
</evidence>
<evidence type="ECO:0000256" key="21">
    <source>
        <dbReference type="SAM" id="SignalP"/>
    </source>
</evidence>
<dbReference type="Pfam" id="PF00060">
    <property type="entry name" value="Lig_chan"/>
    <property type="match status" value="1"/>
</dbReference>
<dbReference type="InterPro" id="IPR019594">
    <property type="entry name" value="Glu/Gly-bd"/>
</dbReference>
<dbReference type="InterPro" id="IPR028082">
    <property type="entry name" value="Peripla_BP_I"/>
</dbReference>
<evidence type="ECO:0000256" key="13">
    <source>
        <dbReference type="ARBA" id="ARBA00023286"/>
    </source>
</evidence>
<dbReference type="InterPro" id="IPR015683">
    <property type="entry name" value="Ionotropic_Glu_rcpt"/>
</dbReference>
<dbReference type="InterPro" id="IPR001508">
    <property type="entry name" value="Iono_Glu_rcpt_met"/>
</dbReference>
<feature type="transmembrane region" description="Helical" evidence="20">
    <location>
        <begin position="565"/>
        <end position="583"/>
    </location>
</feature>
<dbReference type="CTD" id="33275"/>
<dbReference type="GeneID" id="108007365"/>
<evidence type="ECO:0000256" key="19">
    <source>
        <dbReference type="SAM" id="MobiDB-lite"/>
    </source>
</evidence>
<evidence type="ECO:0000256" key="14">
    <source>
        <dbReference type="ARBA" id="ARBA00023303"/>
    </source>
</evidence>
<evidence type="ECO:0000256" key="10">
    <source>
        <dbReference type="ARBA" id="ARBA00023170"/>
    </source>
</evidence>
<dbReference type="PROSITE" id="PS00018">
    <property type="entry name" value="EF_HAND_1"/>
    <property type="match status" value="1"/>
</dbReference>
<keyword evidence="10 25" id="KW-0675">Receptor</keyword>
<feature type="binding site" evidence="16">
    <location>
        <position position="692"/>
    </location>
    <ligand>
        <name>L-glutamate</name>
        <dbReference type="ChEBI" id="CHEBI:29985"/>
    </ligand>
</feature>
<dbReference type="GO" id="GO:0045211">
    <property type="term" value="C:postsynaptic membrane"/>
    <property type="evidence" value="ECO:0007669"/>
    <property type="project" value="UniProtKB-SubCell"/>
</dbReference>
<dbReference type="InterPro" id="IPR018247">
    <property type="entry name" value="EF_Hand_1_Ca_BS"/>
</dbReference>
<feature type="transmembrane region" description="Helical" evidence="20">
    <location>
        <begin position="830"/>
        <end position="853"/>
    </location>
</feature>
<feature type="region of interest" description="Disordered" evidence="19">
    <location>
        <begin position="890"/>
        <end position="952"/>
    </location>
</feature>
<evidence type="ECO:0000256" key="4">
    <source>
        <dbReference type="ARBA" id="ARBA00022475"/>
    </source>
</evidence>
<dbReference type="GO" id="GO:0038023">
    <property type="term" value="F:signaling receptor activity"/>
    <property type="evidence" value="ECO:0007669"/>
    <property type="project" value="InterPro"/>
</dbReference>
<evidence type="ECO:0000256" key="20">
    <source>
        <dbReference type="SAM" id="Phobius"/>
    </source>
</evidence>
<feature type="transmembrane region" description="Helical" evidence="20">
    <location>
        <begin position="640"/>
        <end position="661"/>
    </location>
</feature>
<dbReference type="Gene3D" id="1.10.287.70">
    <property type="match status" value="1"/>
</dbReference>
<keyword evidence="6 20" id="KW-1133">Transmembrane helix</keyword>
<feature type="binding site" evidence="16">
    <location>
        <position position="742"/>
    </location>
    <ligand>
        <name>L-glutamate</name>
        <dbReference type="ChEBI" id="CHEBI:29985"/>
    </ligand>
</feature>
<evidence type="ECO:0000256" key="17">
    <source>
        <dbReference type="PIRSR" id="PIRSR601508-2"/>
    </source>
</evidence>
<feature type="domain" description="Ionotropic glutamate receptor C-terminal" evidence="22">
    <location>
        <begin position="432"/>
        <end position="805"/>
    </location>
</feature>
<gene>
    <name evidence="25" type="primary">GluRIIC</name>
</gene>
<feature type="compositionally biased region" description="Basic and acidic residues" evidence="19">
    <location>
        <begin position="900"/>
        <end position="910"/>
    </location>
</feature>
<comment type="subcellular location">
    <subcellularLocation>
        <location evidence="1">Cell membrane</location>
        <topology evidence="1">Multi-pass membrane protein</topology>
    </subcellularLocation>
    <subcellularLocation>
        <location evidence="15">Postsynaptic cell membrane</location>
    </subcellularLocation>
</comment>
<feature type="domain" description="Ionotropic glutamate receptor L-glutamate and glycine-binding" evidence="23">
    <location>
        <begin position="442"/>
        <end position="509"/>
    </location>
</feature>
<evidence type="ECO:0000256" key="8">
    <source>
        <dbReference type="ARBA" id="ARBA00023065"/>
    </source>
</evidence>
<feature type="binding site" evidence="16">
    <location>
        <position position="525"/>
    </location>
    <ligand>
        <name>L-glutamate</name>
        <dbReference type="ChEBI" id="CHEBI:29985"/>
    </ligand>
</feature>
<evidence type="ECO:0000256" key="5">
    <source>
        <dbReference type="ARBA" id="ARBA00022692"/>
    </source>
</evidence>
<evidence type="ECO:0000256" key="7">
    <source>
        <dbReference type="ARBA" id="ARBA00023018"/>
    </source>
</evidence>
<feature type="compositionally biased region" description="Low complexity" evidence="19">
    <location>
        <begin position="931"/>
        <end position="942"/>
    </location>
</feature>
<feature type="disulfide bond" evidence="18">
    <location>
        <begin position="754"/>
        <end position="810"/>
    </location>
</feature>
<evidence type="ECO:0000256" key="6">
    <source>
        <dbReference type="ARBA" id="ARBA00022989"/>
    </source>
</evidence>
<feature type="disulfide bond" evidence="18">
    <location>
        <begin position="91"/>
        <end position="349"/>
    </location>
</feature>
<feature type="chain" id="PRO_5045431082" evidence="21">
    <location>
        <begin position="33"/>
        <end position="952"/>
    </location>
</feature>
<dbReference type="SUPFAM" id="SSF53822">
    <property type="entry name" value="Periplasmic binding protein-like I"/>
    <property type="match status" value="1"/>
</dbReference>
<feature type="binding site" evidence="16">
    <location>
        <position position="691"/>
    </location>
    <ligand>
        <name>L-glutamate</name>
        <dbReference type="ChEBI" id="CHEBI:29985"/>
    </ligand>
</feature>
<evidence type="ECO:0000256" key="1">
    <source>
        <dbReference type="ARBA" id="ARBA00004651"/>
    </source>
</evidence>
<evidence type="ECO:0000256" key="9">
    <source>
        <dbReference type="ARBA" id="ARBA00023136"/>
    </source>
</evidence>
<evidence type="ECO:0000256" key="2">
    <source>
        <dbReference type="ARBA" id="ARBA00008685"/>
    </source>
</evidence>
<feature type="site" description="Crucial to convey clamshell closure to channel opening" evidence="17">
    <location>
        <position position="670"/>
    </location>
</feature>
<dbReference type="InterPro" id="IPR001828">
    <property type="entry name" value="ANF_lig-bd_rcpt"/>
</dbReference>
<reference evidence="25" key="1">
    <citation type="submission" date="2025-08" db="UniProtKB">
        <authorList>
            <consortium name="RefSeq"/>
        </authorList>
    </citation>
    <scope>IDENTIFICATION</scope>
</reference>
<dbReference type="Pfam" id="PF10613">
    <property type="entry name" value="Lig_chan-Glu_bd"/>
    <property type="match status" value="1"/>
</dbReference>
<keyword evidence="12" id="KW-0628">Postsynaptic cell membrane</keyword>
<dbReference type="RefSeq" id="XP_016926510.2">
    <property type="nucleotide sequence ID" value="XM_017071021.4"/>
</dbReference>
<dbReference type="Gene3D" id="3.40.50.2300">
    <property type="match status" value="2"/>
</dbReference>
<keyword evidence="13" id="KW-1071">Ligand-gated ion channel</keyword>
<keyword evidence="9 20" id="KW-0472">Membrane</keyword>
<dbReference type="SUPFAM" id="SSF53850">
    <property type="entry name" value="Periplasmic binding protein-like II"/>
    <property type="match status" value="1"/>
</dbReference>
<dbReference type="SMART" id="SM00918">
    <property type="entry name" value="Lig_chan-Glu_bd"/>
    <property type="match status" value="1"/>
</dbReference>
<keyword evidence="11" id="KW-0325">Glycoprotein</keyword>